<keyword evidence="3" id="KW-1185">Reference proteome</keyword>
<feature type="transmembrane region" description="Helical" evidence="1">
    <location>
        <begin position="24"/>
        <end position="45"/>
    </location>
</feature>
<dbReference type="InterPro" id="IPR033458">
    <property type="entry name" value="DUF5134"/>
</dbReference>
<evidence type="ECO:0000313" key="3">
    <source>
        <dbReference type="Proteomes" id="UP000234331"/>
    </source>
</evidence>
<dbReference type="Pfam" id="PF17197">
    <property type="entry name" value="DUF5134"/>
    <property type="match status" value="1"/>
</dbReference>
<reference evidence="2 3" key="1">
    <citation type="submission" date="2017-06" db="EMBL/GenBank/DDBJ databases">
        <authorList>
            <person name="Kim H.J."/>
            <person name="Triplett B.A."/>
        </authorList>
    </citation>
    <scope>NUCLEOTIDE SEQUENCE [LARGE SCALE GENOMIC DNA]</scope>
    <source>
        <strain evidence="2">FRACA_ARgP5</strain>
    </source>
</reference>
<dbReference type="Proteomes" id="UP000234331">
    <property type="component" value="Unassembled WGS sequence"/>
</dbReference>
<accession>A0A2I2KJW6</accession>
<dbReference type="RefSeq" id="WP_243407129.1">
    <property type="nucleotide sequence ID" value="NZ_FZMO01000024.1"/>
</dbReference>
<protein>
    <recommendedName>
        <fullName evidence="4">DUF5134 domain-containing protein</fullName>
    </recommendedName>
</protein>
<evidence type="ECO:0000256" key="1">
    <source>
        <dbReference type="SAM" id="Phobius"/>
    </source>
</evidence>
<evidence type="ECO:0008006" key="4">
    <source>
        <dbReference type="Google" id="ProtNLM"/>
    </source>
</evidence>
<sequence>MCRAPASARAAVRHDHLASPTTHLPAAVTVTAAMAAALVAAFHLVRIGGGVRRARRPEASPRRASDRGSTFPRRAMFPARAAFAPSARFVPVEAGHALTAAGMAVMFAGPAGWATSDGFAVGYLLLAGIFLTLILTSSSCCEPARWSCCSMLVVESLAMACMARAGRWPVGDLGDLGDLAGWFAVIFAASAVLAVAGPLLRRSVSAWGGAPAPLTPAASRLVMATGMLLMLL</sequence>
<proteinExistence type="predicted"/>
<keyword evidence="1" id="KW-0812">Transmembrane</keyword>
<keyword evidence="1" id="KW-0472">Membrane</keyword>
<keyword evidence="1" id="KW-1133">Transmembrane helix</keyword>
<dbReference type="AlphaFoldDB" id="A0A2I2KJW6"/>
<feature type="transmembrane region" description="Helical" evidence="1">
    <location>
        <begin position="148"/>
        <end position="167"/>
    </location>
</feature>
<organism evidence="2 3">
    <name type="scientific">Frankia canadensis</name>
    <dbReference type="NCBI Taxonomy" id="1836972"/>
    <lineage>
        <taxon>Bacteria</taxon>
        <taxon>Bacillati</taxon>
        <taxon>Actinomycetota</taxon>
        <taxon>Actinomycetes</taxon>
        <taxon>Frankiales</taxon>
        <taxon>Frankiaceae</taxon>
        <taxon>Frankia</taxon>
    </lineage>
</organism>
<feature type="transmembrane region" description="Helical" evidence="1">
    <location>
        <begin position="119"/>
        <end position="136"/>
    </location>
</feature>
<dbReference type="EMBL" id="FZMO01000024">
    <property type="protein sequence ID" value="SNQ45958.1"/>
    <property type="molecule type" value="Genomic_DNA"/>
</dbReference>
<gene>
    <name evidence="2" type="ORF">FRACA_120021</name>
</gene>
<evidence type="ECO:0000313" key="2">
    <source>
        <dbReference type="EMBL" id="SNQ45958.1"/>
    </source>
</evidence>
<feature type="transmembrane region" description="Helical" evidence="1">
    <location>
        <begin position="94"/>
        <end position="113"/>
    </location>
</feature>
<name>A0A2I2KJW6_9ACTN</name>
<feature type="transmembrane region" description="Helical" evidence="1">
    <location>
        <begin position="179"/>
        <end position="200"/>
    </location>
</feature>